<keyword evidence="1 5" id="KW-0004">4Fe-4S</keyword>
<reference evidence="6 7" key="1">
    <citation type="submission" date="2018-03" db="EMBL/GenBank/DDBJ databases">
        <title>The draft genome of Sphingosinicella sp. GL-C-18.</title>
        <authorList>
            <person name="Liu L."/>
            <person name="Li L."/>
            <person name="Liang L."/>
            <person name="Zhang X."/>
            <person name="Wang T."/>
        </authorList>
    </citation>
    <scope>NUCLEOTIDE SEQUENCE [LARGE SCALE GENOMIC DNA]</scope>
    <source>
        <strain evidence="6 7">GL-C-18</strain>
    </source>
</reference>
<feature type="binding site" evidence="5">
    <location>
        <position position="245"/>
    </location>
    <ligand>
        <name>dimethylallyl diphosphate</name>
        <dbReference type="ChEBI" id="CHEBI:57623"/>
    </ligand>
</feature>
<feature type="binding site" evidence="5">
    <location>
        <position position="245"/>
    </location>
    <ligand>
        <name>(2E)-4-hydroxy-3-methylbut-2-enyl diphosphate</name>
        <dbReference type="ChEBI" id="CHEBI:128753"/>
    </ligand>
</feature>
<dbReference type="PANTHER" id="PTHR30426:SF0">
    <property type="entry name" value="4-HYDROXY-3-METHYLBUT-2-ENYL DIPHOSPHATE REDUCTASE"/>
    <property type="match status" value="1"/>
</dbReference>
<feature type="binding site" evidence="5">
    <location>
        <position position="243"/>
    </location>
    <ligand>
        <name>(2E)-4-hydroxy-3-methylbut-2-enyl diphosphate</name>
        <dbReference type="ChEBI" id="CHEBI:128753"/>
    </ligand>
</feature>
<keyword evidence="2 5" id="KW-0479">Metal-binding</keyword>
<feature type="binding site" evidence="5">
    <location>
        <position position="116"/>
    </location>
    <ligand>
        <name>[4Fe-4S] cluster</name>
        <dbReference type="ChEBI" id="CHEBI:49883"/>
    </ligand>
</feature>
<protein>
    <recommendedName>
        <fullName evidence="5">4-hydroxy-3-methylbut-2-enyl diphosphate reductase</fullName>
        <shortName evidence="5">HMBPP reductase</shortName>
        <ecNumber evidence="5">1.17.7.4</ecNumber>
    </recommendedName>
</protein>
<dbReference type="GO" id="GO:0051539">
    <property type="term" value="F:4 iron, 4 sulfur cluster binding"/>
    <property type="evidence" value="ECO:0007669"/>
    <property type="project" value="UniProtKB-UniRule"/>
</dbReference>
<dbReference type="Proteomes" id="UP000241167">
    <property type="component" value="Unassembled WGS sequence"/>
</dbReference>
<comment type="pathway">
    <text evidence="5">Isoprenoid biosynthesis; dimethylallyl diphosphate biosynthesis; dimethylallyl diphosphate from (2E)-4-hydroxy-3-methylbutenyl diphosphate: step 1/1.</text>
</comment>
<dbReference type="Pfam" id="PF02401">
    <property type="entry name" value="LYTB"/>
    <property type="match status" value="1"/>
</dbReference>
<gene>
    <name evidence="5 6" type="primary">ispH</name>
    <name evidence="6" type="ORF">C7I55_23310</name>
</gene>
<dbReference type="NCBIfam" id="TIGR00216">
    <property type="entry name" value="ispH_lytB"/>
    <property type="match status" value="1"/>
</dbReference>
<dbReference type="GO" id="GO:0046872">
    <property type="term" value="F:metal ion binding"/>
    <property type="evidence" value="ECO:0007669"/>
    <property type="project" value="UniProtKB-KW"/>
</dbReference>
<dbReference type="OrthoDB" id="9804077at2"/>
<feature type="binding site" evidence="5">
    <location>
        <position position="185"/>
    </location>
    <ligand>
        <name>(2E)-4-hydroxy-3-methylbut-2-enyl diphosphate</name>
        <dbReference type="ChEBI" id="CHEBI:128753"/>
    </ligand>
</feature>
<evidence type="ECO:0000256" key="1">
    <source>
        <dbReference type="ARBA" id="ARBA00022485"/>
    </source>
</evidence>
<dbReference type="GO" id="GO:0019288">
    <property type="term" value="P:isopentenyl diphosphate biosynthetic process, methylerythritol 4-phosphate pathway"/>
    <property type="evidence" value="ECO:0007669"/>
    <property type="project" value="UniProtKB-UniRule"/>
</dbReference>
<proteinExistence type="inferred from homology"/>
<feature type="binding site" evidence="5">
    <location>
        <position position="94"/>
    </location>
    <ligand>
        <name>(2E)-4-hydroxy-3-methylbut-2-enyl diphosphate</name>
        <dbReference type="ChEBI" id="CHEBI:128753"/>
    </ligand>
</feature>
<dbReference type="GO" id="GO:0051745">
    <property type="term" value="F:4-hydroxy-3-methylbut-2-enyl diphosphate reductase activity"/>
    <property type="evidence" value="ECO:0007669"/>
    <property type="project" value="UniProtKB-UniRule"/>
</dbReference>
<comment type="function">
    <text evidence="5">Catalyzes the conversion of 1-hydroxy-2-methyl-2-(E)-butenyl 4-diphosphate (HMBPP) into a mixture of isopentenyl diphosphate (IPP) and dimethylallyl diphosphate (DMAPP). Acts in the terminal step of the DOXP/MEP pathway for isoprenoid precursor biosynthesis.</text>
</comment>
<dbReference type="AlphaFoldDB" id="A0A2P7QGG0"/>
<accession>A0A2P7QGG0</accession>
<evidence type="ECO:0000313" key="6">
    <source>
        <dbReference type="EMBL" id="PSJ37006.1"/>
    </source>
</evidence>
<dbReference type="GO" id="GO:0050992">
    <property type="term" value="P:dimethylallyl diphosphate biosynthetic process"/>
    <property type="evidence" value="ECO:0007669"/>
    <property type="project" value="UniProtKB-UniRule"/>
</dbReference>
<dbReference type="UniPathway" id="UPA00056">
    <property type="reaction ID" value="UER00097"/>
</dbReference>
<feature type="binding site" evidence="5">
    <location>
        <position position="144"/>
    </location>
    <ligand>
        <name>isopentenyl diphosphate</name>
        <dbReference type="ChEBI" id="CHEBI:128769"/>
    </ligand>
</feature>
<organism evidence="6 7">
    <name type="scientific">Allosphingosinicella deserti</name>
    <dbReference type="NCBI Taxonomy" id="2116704"/>
    <lineage>
        <taxon>Bacteria</taxon>
        <taxon>Pseudomonadati</taxon>
        <taxon>Pseudomonadota</taxon>
        <taxon>Alphaproteobacteria</taxon>
        <taxon>Sphingomonadales</taxon>
        <taxon>Sphingomonadaceae</taxon>
        <taxon>Allosphingosinicella</taxon>
    </lineage>
</organism>
<evidence type="ECO:0000256" key="2">
    <source>
        <dbReference type="ARBA" id="ARBA00022723"/>
    </source>
</evidence>
<feature type="binding site" evidence="5">
    <location>
        <position position="215"/>
    </location>
    <ligand>
        <name>[4Fe-4S] cluster</name>
        <dbReference type="ChEBI" id="CHEBI:49883"/>
    </ligand>
</feature>
<keyword evidence="3 5" id="KW-0408">Iron</keyword>
<keyword evidence="7" id="KW-1185">Reference proteome</keyword>
<feature type="binding site" evidence="5">
    <location>
        <position position="244"/>
    </location>
    <ligand>
        <name>isopentenyl diphosphate</name>
        <dbReference type="ChEBI" id="CHEBI:128769"/>
    </ligand>
</feature>
<feature type="binding site" evidence="5">
    <location>
        <position position="245"/>
    </location>
    <ligand>
        <name>isopentenyl diphosphate</name>
        <dbReference type="ChEBI" id="CHEBI:128769"/>
    </ligand>
</feature>
<feature type="binding site" evidence="5">
    <location>
        <position position="94"/>
    </location>
    <ligand>
        <name>dimethylallyl diphosphate</name>
        <dbReference type="ChEBI" id="CHEBI:57623"/>
    </ligand>
</feature>
<dbReference type="PANTHER" id="PTHR30426">
    <property type="entry name" value="4-HYDROXY-3-METHYLBUT-2-ENYL DIPHOSPHATE REDUCTASE"/>
    <property type="match status" value="1"/>
</dbReference>
<dbReference type="InterPro" id="IPR003451">
    <property type="entry name" value="LytB/IspH"/>
</dbReference>
<feature type="binding site" evidence="5">
    <location>
        <position position="243"/>
    </location>
    <ligand>
        <name>isopentenyl diphosphate</name>
        <dbReference type="ChEBI" id="CHEBI:128769"/>
    </ligand>
</feature>
<feature type="binding site" evidence="5">
    <location>
        <position position="288"/>
    </location>
    <ligand>
        <name>isopentenyl diphosphate</name>
        <dbReference type="ChEBI" id="CHEBI:128769"/>
    </ligand>
</feature>
<comment type="catalytic activity">
    <reaction evidence="5">
        <text>dimethylallyl diphosphate + 2 oxidized [2Fe-2S]-[ferredoxin] + H2O = (2E)-4-hydroxy-3-methylbut-2-enyl diphosphate + 2 reduced [2Fe-2S]-[ferredoxin] + 2 H(+)</text>
        <dbReference type="Rhea" id="RHEA:24825"/>
        <dbReference type="Rhea" id="RHEA-COMP:10000"/>
        <dbReference type="Rhea" id="RHEA-COMP:10001"/>
        <dbReference type="ChEBI" id="CHEBI:15377"/>
        <dbReference type="ChEBI" id="CHEBI:15378"/>
        <dbReference type="ChEBI" id="CHEBI:33737"/>
        <dbReference type="ChEBI" id="CHEBI:33738"/>
        <dbReference type="ChEBI" id="CHEBI:57623"/>
        <dbReference type="ChEBI" id="CHEBI:128753"/>
        <dbReference type="EC" id="1.17.7.4"/>
    </reaction>
</comment>
<sequence length="327" mass="34311">MVHGPSLECDVEEPASPHRPMRVVLAAPRGFCAGVRRAIDAVSDAIERHGPPVYVRRAIVHNLAVVRELEAKGAIFVQEVDEVPAGAVLILSAHGVSRSIANDAEDGGRRVIDATCPLVAKVHREVVRHHRDGRHVILIGHADHPEIEGTLGQLPGDAASVISTQGDVAALTFPAETRVAFAVQTTFSVEEAAGIADALKTRFADLAGPNGSDICYATSNRQAALRAIVPQVDAIVVVGESFSSNANRLVEVAAAQGCASVQLVAGPEDLDWSAFQAAASIGVTAAASTPESSVTAVLQSLRDRFALLVEEVGSPIESIYFRPVQVA</sequence>
<dbReference type="GO" id="GO:0016114">
    <property type="term" value="P:terpenoid biosynthetic process"/>
    <property type="evidence" value="ECO:0007669"/>
    <property type="project" value="UniProtKB-UniRule"/>
</dbReference>
<dbReference type="CDD" id="cd13944">
    <property type="entry name" value="lytB_ispH"/>
    <property type="match status" value="1"/>
</dbReference>
<name>A0A2P7QGG0_9SPHN</name>
<dbReference type="Gene3D" id="3.40.1010.20">
    <property type="entry name" value="4-hydroxy-3-methylbut-2-enyl diphosphate reductase, catalytic domain"/>
    <property type="match status" value="2"/>
</dbReference>
<dbReference type="EMBL" id="PXYI01000010">
    <property type="protein sequence ID" value="PSJ37006.1"/>
    <property type="molecule type" value="Genomic_DNA"/>
</dbReference>
<feature type="binding site" evidence="5">
    <location>
        <position position="144"/>
    </location>
    <ligand>
        <name>(2E)-4-hydroxy-3-methylbut-2-enyl diphosphate</name>
        <dbReference type="ChEBI" id="CHEBI:128753"/>
    </ligand>
</feature>
<comment type="catalytic activity">
    <reaction evidence="5">
        <text>isopentenyl diphosphate + 2 oxidized [2Fe-2S]-[ferredoxin] + H2O = (2E)-4-hydroxy-3-methylbut-2-enyl diphosphate + 2 reduced [2Fe-2S]-[ferredoxin] + 2 H(+)</text>
        <dbReference type="Rhea" id="RHEA:24488"/>
        <dbReference type="Rhea" id="RHEA-COMP:10000"/>
        <dbReference type="Rhea" id="RHEA-COMP:10001"/>
        <dbReference type="ChEBI" id="CHEBI:15377"/>
        <dbReference type="ChEBI" id="CHEBI:15378"/>
        <dbReference type="ChEBI" id="CHEBI:33737"/>
        <dbReference type="ChEBI" id="CHEBI:33738"/>
        <dbReference type="ChEBI" id="CHEBI:128753"/>
        <dbReference type="ChEBI" id="CHEBI:128769"/>
        <dbReference type="EC" id="1.17.7.4"/>
    </reaction>
</comment>
<evidence type="ECO:0000313" key="7">
    <source>
        <dbReference type="Proteomes" id="UP000241167"/>
    </source>
</evidence>
<comment type="similarity">
    <text evidence="5">Belongs to the IspH family.</text>
</comment>
<dbReference type="HAMAP" id="MF_00191">
    <property type="entry name" value="IspH"/>
    <property type="match status" value="1"/>
</dbReference>
<feature type="binding site" evidence="5">
    <location>
        <position position="288"/>
    </location>
    <ligand>
        <name>dimethylallyl diphosphate</name>
        <dbReference type="ChEBI" id="CHEBI:57623"/>
    </ligand>
</feature>
<dbReference type="Gene3D" id="3.40.50.11270">
    <property type="match status" value="1"/>
</dbReference>
<feature type="binding site" evidence="5">
    <location>
        <position position="243"/>
    </location>
    <ligand>
        <name>dimethylallyl diphosphate</name>
        <dbReference type="ChEBI" id="CHEBI:57623"/>
    </ligand>
</feature>
<dbReference type="UniPathway" id="UPA00059">
    <property type="reaction ID" value="UER00105"/>
</dbReference>
<comment type="caution">
    <text evidence="6">The sequence shown here is derived from an EMBL/GenBank/DDBJ whole genome shotgun (WGS) entry which is preliminary data.</text>
</comment>
<evidence type="ECO:0000256" key="5">
    <source>
        <dbReference type="HAMAP-Rule" id="MF_00191"/>
    </source>
</evidence>
<feature type="binding site" evidence="5">
    <location>
        <position position="288"/>
    </location>
    <ligand>
        <name>(2E)-4-hydroxy-3-methylbut-2-enyl diphosphate</name>
        <dbReference type="ChEBI" id="CHEBI:128753"/>
    </ligand>
</feature>
<feature type="binding site" evidence="5">
    <location>
        <position position="61"/>
    </location>
    <ligand>
        <name>dimethylallyl diphosphate</name>
        <dbReference type="ChEBI" id="CHEBI:57623"/>
    </ligand>
</feature>
<feature type="active site" description="Proton donor" evidence="5">
    <location>
        <position position="146"/>
    </location>
</feature>
<comment type="cofactor">
    <cofactor evidence="5">
        <name>[4Fe-4S] cluster</name>
        <dbReference type="ChEBI" id="CHEBI:49883"/>
    </cofactor>
    <text evidence="5">Binds 1 [4Fe-4S] cluster per subunit.</text>
</comment>
<feature type="binding site" evidence="5">
    <location>
        <position position="244"/>
    </location>
    <ligand>
        <name>(2E)-4-hydroxy-3-methylbut-2-enyl diphosphate</name>
        <dbReference type="ChEBI" id="CHEBI:128753"/>
    </ligand>
</feature>
<feature type="binding site" evidence="5">
    <location>
        <position position="61"/>
    </location>
    <ligand>
        <name>isopentenyl diphosphate</name>
        <dbReference type="ChEBI" id="CHEBI:128769"/>
    </ligand>
</feature>
<dbReference type="RefSeq" id="WP_106515449.1">
    <property type="nucleotide sequence ID" value="NZ_PXYI01000010.1"/>
</dbReference>
<evidence type="ECO:0000256" key="3">
    <source>
        <dbReference type="ARBA" id="ARBA00023004"/>
    </source>
</evidence>
<dbReference type="EC" id="1.17.7.4" evidence="5"/>
<feature type="binding site" evidence="5">
    <location>
        <position position="144"/>
    </location>
    <ligand>
        <name>dimethylallyl diphosphate</name>
        <dbReference type="ChEBI" id="CHEBI:57623"/>
    </ligand>
</feature>
<feature type="binding site" evidence="5">
    <location>
        <position position="32"/>
    </location>
    <ligand>
        <name>[4Fe-4S] cluster</name>
        <dbReference type="ChEBI" id="CHEBI:49883"/>
    </ligand>
</feature>
<evidence type="ECO:0000256" key="4">
    <source>
        <dbReference type="ARBA" id="ARBA00023014"/>
    </source>
</evidence>
<comment type="pathway">
    <text evidence="5">Isoprenoid biosynthesis; isopentenyl diphosphate biosynthesis via DXP pathway; isopentenyl diphosphate from 1-deoxy-D-xylulose 5-phosphate: step 6/6.</text>
</comment>
<keyword evidence="5" id="KW-0414">Isoprene biosynthesis</keyword>
<feature type="binding site" evidence="5">
    <location>
        <position position="244"/>
    </location>
    <ligand>
        <name>dimethylallyl diphosphate</name>
        <dbReference type="ChEBI" id="CHEBI:57623"/>
    </ligand>
</feature>
<keyword evidence="4 5" id="KW-0411">Iron-sulfur</keyword>
<feature type="binding site" evidence="5">
    <location>
        <position position="94"/>
    </location>
    <ligand>
        <name>isopentenyl diphosphate</name>
        <dbReference type="ChEBI" id="CHEBI:128769"/>
    </ligand>
</feature>
<keyword evidence="5" id="KW-0560">Oxidoreductase</keyword>
<feature type="binding site" evidence="5">
    <location>
        <position position="61"/>
    </location>
    <ligand>
        <name>(2E)-4-hydroxy-3-methylbut-2-enyl diphosphate</name>
        <dbReference type="ChEBI" id="CHEBI:128753"/>
    </ligand>
</feature>